<evidence type="ECO:0000256" key="6">
    <source>
        <dbReference type="ARBA" id="ARBA00023453"/>
    </source>
</evidence>
<evidence type="ECO:0000313" key="8">
    <source>
        <dbReference type="Proteomes" id="UP001220324"/>
    </source>
</evidence>
<evidence type="ECO:0000256" key="5">
    <source>
        <dbReference type="ARBA" id="ARBA00022939"/>
    </source>
</evidence>
<reference evidence="7 8" key="1">
    <citation type="journal article" date="2023" name="IMA Fungus">
        <title>Comparative genomic study of the Penicillium genus elucidates a diverse pangenome and 15 lateral gene transfer events.</title>
        <authorList>
            <person name="Petersen C."/>
            <person name="Sorensen T."/>
            <person name="Nielsen M.R."/>
            <person name="Sondergaard T.E."/>
            <person name="Sorensen J.L."/>
            <person name="Fitzpatrick D.A."/>
            <person name="Frisvad J.C."/>
            <person name="Nielsen K.L."/>
        </authorList>
    </citation>
    <scope>NUCLEOTIDE SEQUENCE [LARGE SCALE GENOMIC DNA]</scope>
    <source>
        <strain evidence="7 8">IBT 35679</strain>
    </source>
</reference>
<keyword evidence="4" id="KW-0949">S-adenosyl-L-methionine</keyword>
<name>A0AAD6CU58_9EURO</name>
<dbReference type="GO" id="GO:0008171">
    <property type="term" value="F:O-methyltransferase activity"/>
    <property type="evidence" value="ECO:0007669"/>
    <property type="project" value="InterPro"/>
</dbReference>
<dbReference type="EMBL" id="JAQIZZ010000006">
    <property type="protein sequence ID" value="KAJ5538515.1"/>
    <property type="molecule type" value="Genomic_DNA"/>
</dbReference>
<evidence type="ECO:0000313" key="7">
    <source>
        <dbReference type="EMBL" id="KAJ5538515.1"/>
    </source>
</evidence>
<sequence>MSNKLHAPRATKYAFDGREVDLLHYIYARPDIKELNGNPQKVLSAIDEYHKEFKILTNVGAKKGQHIVDLISECKPSSMIELGVYVGYSAILFGDAVRSHGGRQYIGIEKNPEMGAIASQLVDLAGLRNFVQIIVGSSDEVLQELVKEKELAQVEFIFLDHWQDLYLPDLWLLEQMDVLKPDVSVVVADNVIFPGAPQYRKWVGATTKQKREMVKGAGIGAVTPNPNLVYETVLAEFETDFGLDGITVTRVVGDESE</sequence>
<evidence type="ECO:0000256" key="4">
    <source>
        <dbReference type="ARBA" id="ARBA00022691"/>
    </source>
</evidence>
<evidence type="ECO:0000256" key="3">
    <source>
        <dbReference type="ARBA" id="ARBA00022679"/>
    </source>
</evidence>
<keyword evidence="8" id="KW-1185">Reference proteome</keyword>
<dbReference type="InterPro" id="IPR002935">
    <property type="entry name" value="SAM_O-MeTrfase"/>
</dbReference>
<dbReference type="GO" id="GO:0032259">
    <property type="term" value="P:methylation"/>
    <property type="evidence" value="ECO:0007669"/>
    <property type="project" value="UniProtKB-KW"/>
</dbReference>
<organism evidence="7 8">
    <name type="scientific">Penicillium frequentans</name>
    <dbReference type="NCBI Taxonomy" id="3151616"/>
    <lineage>
        <taxon>Eukaryota</taxon>
        <taxon>Fungi</taxon>
        <taxon>Dikarya</taxon>
        <taxon>Ascomycota</taxon>
        <taxon>Pezizomycotina</taxon>
        <taxon>Eurotiomycetes</taxon>
        <taxon>Eurotiomycetidae</taxon>
        <taxon>Eurotiales</taxon>
        <taxon>Aspergillaceae</taxon>
        <taxon>Penicillium</taxon>
    </lineage>
</organism>
<evidence type="ECO:0000256" key="1">
    <source>
        <dbReference type="ARBA" id="ARBA00012880"/>
    </source>
</evidence>
<accession>A0AAD6CU58</accession>
<dbReference type="PANTHER" id="PTHR43836">
    <property type="entry name" value="CATECHOL O-METHYLTRANSFERASE 1-RELATED"/>
    <property type="match status" value="1"/>
</dbReference>
<dbReference type="Proteomes" id="UP001220324">
    <property type="component" value="Unassembled WGS sequence"/>
</dbReference>
<protein>
    <recommendedName>
        <fullName evidence="1">catechol O-methyltransferase</fullName>
        <ecNumber evidence="1">2.1.1.6</ecNumber>
    </recommendedName>
</protein>
<gene>
    <name evidence="7" type="ORF">N7494_007994</name>
</gene>
<evidence type="ECO:0000256" key="2">
    <source>
        <dbReference type="ARBA" id="ARBA00022603"/>
    </source>
</evidence>
<dbReference type="SUPFAM" id="SSF53335">
    <property type="entry name" value="S-adenosyl-L-methionine-dependent methyltransferases"/>
    <property type="match status" value="1"/>
</dbReference>
<dbReference type="EC" id="2.1.1.6" evidence="1"/>
<dbReference type="InterPro" id="IPR029063">
    <property type="entry name" value="SAM-dependent_MTases_sf"/>
</dbReference>
<dbReference type="CDD" id="cd02440">
    <property type="entry name" value="AdoMet_MTases"/>
    <property type="match status" value="1"/>
</dbReference>
<keyword evidence="2" id="KW-0489">Methyltransferase</keyword>
<keyword evidence="5" id="KW-0128">Catecholamine metabolism</keyword>
<keyword evidence="3" id="KW-0808">Transferase</keyword>
<comment type="caution">
    <text evidence="7">The sequence shown here is derived from an EMBL/GenBank/DDBJ whole genome shotgun (WGS) entry which is preliminary data.</text>
</comment>
<dbReference type="PANTHER" id="PTHR43836:SF2">
    <property type="entry name" value="CATECHOL O-METHYLTRANSFERASE 1-RELATED"/>
    <property type="match status" value="1"/>
</dbReference>
<dbReference type="PROSITE" id="PS51682">
    <property type="entry name" value="SAM_OMT_I"/>
    <property type="match status" value="1"/>
</dbReference>
<dbReference type="Gene3D" id="3.40.50.150">
    <property type="entry name" value="Vaccinia Virus protein VP39"/>
    <property type="match status" value="1"/>
</dbReference>
<proteinExistence type="inferred from homology"/>
<comment type="similarity">
    <text evidence="6">Belongs to the class I-like SAM-binding methyltransferase superfamily. Cation-dependent O-methyltransferase family.</text>
</comment>
<dbReference type="GO" id="GO:0006584">
    <property type="term" value="P:catecholamine metabolic process"/>
    <property type="evidence" value="ECO:0007669"/>
    <property type="project" value="UniProtKB-KW"/>
</dbReference>
<dbReference type="Pfam" id="PF01596">
    <property type="entry name" value="Methyltransf_3"/>
    <property type="match status" value="1"/>
</dbReference>
<dbReference type="AlphaFoldDB" id="A0AAD6CU58"/>